<dbReference type="AlphaFoldDB" id="A0A1Y1XC98"/>
<keyword evidence="3" id="KW-1185">Reference proteome</keyword>
<sequence>MASKSESKPKFEINKFLWYSEEKSVKICSIILMLISISLMVIDIYTWIYYNYIAYFNYMISGAIFVLYISIIPLTISFLKKLKENKYKSLKEFENTIYCFMIMIIFKFITIFVIDIYLKFLQKPEEDVHAYEIFEEYKLKHNNLSNTKVRNKMQKSSLINISILFVITLFIVYYYYLIKTFINKRTEKKKE</sequence>
<proteinExistence type="predicted"/>
<organism evidence="2 3">
    <name type="scientific">Anaeromyces robustus</name>
    <dbReference type="NCBI Taxonomy" id="1754192"/>
    <lineage>
        <taxon>Eukaryota</taxon>
        <taxon>Fungi</taxon>
        <taxon>Fungi incertae sedis</taxon>
        <taxon>Chytridiomycota</taxon>
        <taxon>Chytridiomycota incertae sedis</taxon>
        <taxon>Neocallimastigomycetes</taxon>
        <taxon>Neocallimastigales</taxon>
        <taxon>Neocallimastigaceae</taxon>
        <taxon>Anaeromyces</taxon>
    </lineage>
</organism>
<gene>
    <name evidence="2" type="ORF">BCR32DRAFT_278128</name>
</gene>
<keyword evidence="1" id="KW-1133">Transmembrane helix</keyword>
<feature type="transmembrane region" description="Helical" evidence="1">
    <location>
        <begin position="158"/>
        <end position="178"/>
    </location>
</feature>
<keyword evidence="1" id="KW-0812">Transmembrane</keyword>
<accession>A0A1Y1XC98</accession>
<reference evidence="2 3" key="2">
    <citation type="submission" date="2016-08" db="EMBL/GenBank/DDBJ databases">
        <title>Pervasive Adenine N6-methylation of Active Genes in Fungi.</title>
        <authorList>
            <consortium name="DOE Joint Genome Institute"/>
            <person name="Mondo S.J."/>
            <person name="Dannebaum R.O."/>
            <person name="Kuo R.C."/>
            <person name="Labutti K."/>
            <person name="Haridas S."/>
            <person name="Kuo A."/>
            <person name="Salamov A."/>
            <person name="Ahrendt S.R."/>
            <person name="Lipzen A."/>
            <person name="Sullivan W."/>
            <person name="Andreopoulos W.B."/>
            <person name="Clum A."/>
            <person name="Lindquist E."/>
            <person name="Daum C."/>
            <person name="Ramamoorthy G.K."/>
            <person name="Gryganskyi A."/>
            <person name="Culley D."/>
            <person name="Magnuson J.K."/>
            <person name="James T.Y."/>
            <person name="O'Malley M.A."/>
            <person name="Stajich J.E."/>
            <person name="Spatafora J.W."/>
            <person name="Visel A."/>
            <person name="Grigoriev I.V."/>
        </authorList>
    </citation>
    <scope>NUCLEOTIDE SEQUENCE [LARGE SCALE GENOMIC DNA]</scope>
    <source>
        <strain evidence="2 3">S4</strain>
    </source>
</reference>
<comment type="caution">
    <text evidence="2">The sequence shown here is derived from an EMBL/GenBank/DDBJ whole genome shotgun (WGS) entry which is preliminary data.</text>
</comment>
<dbReference type="Proteomes" id="UP000193944">
    <property type="component" value="Unassembled WGS sequence"/>
</dbReference>
<feature type="transmembrane region" description="Helical" evidence="1">
    <location>
        <begin position="55"/>
        <end position="76"/>
    </location>
</feature>
<feature type="transmembrane region" description="Helical" evidence="1">
    <location>
        <begin position="97"/>
        <end position="118"/>
    </location>
</feature>
<evidence type="ECO:0000313" key="2">
    <source>
        <dbReference type="EMBL" id="ORX83342.1"/>
    </source>
</evidence>
<reference evidence="2 3" key="1">
    <citation type="submission" date="2016-08" db="EMBL/GenBank/DDBJ databases">
        <title>A Parts List for Fungal Cellulosomes Revealed by Comparative Genomics.</title>
        <authorList>
            <consortium name="DOE Joint Genome Institute"/>
            <person name="Haitjema C.H."/>
            <person name="Gilmore S.P."/>
            <person name="Henske J.K."/>
            <person name="Solomon K.V."/>
            <person name="De Groot R."/>
            <person name="Kuo A."/>
            <person name="Mondo S.J."/>
            <person name="Salamov A.A."/>
            <person name="Labutti K."/>
            <person name="Zhao Z."/>
            <person name="Chiniquy J."/>
            <person name="Barry K."/>
            <person name="Brewer H.M."/>
            <person name="Purvine S.O."/>
            <person name="Wright A.T."/>
            <person name="Boxma B."/>
            <person name="Van Alen T."/>
            <person name="Hackstein J.H."/>
            <person name="Baker S.E."/>
            <person name="Grigoriev I.V."/>
            <person name="O'Malley M.A."/>
        </authorList>
    </citation>
    <scope>NUCLEOTIDE SEQUENCE [LARGE SCALE GENOMIC DNA]</scope>
    <source>
        <strain evidence="2 3">S4</strain>
    </source>
</reference>
<evidence type="ECO:0000256" key="1">
    <source>
        <dbReference type="SAM" id="Phobius"/>
    </source>
</evidence>
<feature type="transmembrane region" description="Helical" evidence="1">
    <location>
        <begin position="27"/>
        <end position="49"/>
    </location>
</feature>
<keyword evidence="1" id="KW-0472">Membrane</keyword>
<dbReference type="EMBL" id="MCFG01000075">
    <property type="protein sequence ID" value="ORX83342.1"/>
    <property type="molecule type" value="Genomic_DNA"/>
</dbReference>
<evidence type="ECO:0000313" key="3">
    <source>
        <dbReference type="Proteomes" id="UP000193944"/>
    </source>
</evidence>
<protein>
    <submittedName>
        <fullName evidence="2">Uncharacterized protein</fullName>
    </submittedName>
</protein>
<name>A0A1Y1XC98_9FUNG</name>